<proteinExistence type="predicted"/>
<name>A0AAE3HM21_9GAMM</name>
<protein>
    <submittedName>
        <fullName evidence="2">Uncharacterized protein</fullName>
    </submittedName>
</protein>
<feature type="chain" id="PRO_5042045410" evidence="1">
    <location>
        <begin position="22"/>
        <end position="108"/>
    </location>
</feature>
<feature type="signal peptide" evidence="1">
    <location>
        <begin position="1"/>
        <end position="21"/>
    </location>
</feature>
<dbReference type="AlphaFoldDB" id="A0AAE3HM21"/>
<evidence type="ECO:0000313" key="2">
    <source>
        <dbReference type="EMBL" id="MCS3902957.1"/>
    </source>
</evidence>
<organism evidence="2 3">
    <name type="scientific">Methylohalomonas lacus</name>
    <dbReference type="NCBI Taxonomy" id="398773"/>
    <lineage>
        <taxon>Bacteria</taxon>
        <taxon>Pseudomonadati</taxon>
        <taxon>Pseudomonadota</taxon>
        <taxon>Gammaproteobacteria</taxon>
        <taxon>Methylohalomonadales</taxon>
        <taxon>Methylohalomonadaceae</taxon>
        <taxon>Methylohalomonas</taxon>
    </lineage>
</organism>
<gene>
    <name evidence="2" type="ORF">J2T55_000965</name>
</gene>
<dbReference type="EMBL" id="JANUCT010000005">
    <property type="protein sequence ID" value="MCS3902957.1"/>
    <property type="molecule type" value="Genomic_DNA"/>
</dbReference>
<comment type="caution">
    <text evidence="2">The sequence shown here is derived from an EMBL/GenBank/DDBJ whole genome shotgun (WGS) entry which is preliminary data.</text>
</comment>
<reference evidence="2" key="1">
    <citation type="submission" date="2022-08" db="EMBL/GenBank/DDBJ databases">
        <title>Genomic Encyclopedia of Type Strains, Phase III (KMG-III): the genomes of soil and plant-associated and newly described type strains.</title>
        <authorList>
            <person name="Whitman W."/>
        </authorList>
    </citation>
    <scope>NUCLEOTIDE SEQUENCE</scope>
    <source>
        <strain evidence="2">HMT 1</strain>
    </source>
</reference>
<dbReference type="RefSeq" id="WP_259054561.1">
    <property type="nucleotide sequence ID" value="NZ_JANUCT010000005.1"/>
</dbReference>
<evidence type="ECO:0000256" key="1">
    <source>
        <dbReference type="SAM" id="SignalP"/>
    </source>
</evidence>
<dbReference type="Proteomes" id="UP001204445">
    <property type="component" value="Unassembled WGS sequence"/>
</dbReference>
<keyword evidence="3" id="KW-1185">Reference proteome</keyword>
<accession>A0AAE3HM21</accession>
<keyword evidence="1" id="KW-0732">Signal</keyword>
<sequence>MRVIKSCILLLILLGILPLHAQTPKYQGTGIVDFIYPDDGQVVISDRTFNIASYVQVHNGSTAIGIQHLELGKPIGYKMQTMNNSSLITEVWILDELASPEEISIPVR</sequence>
<evidence type="ECO:0000313" key="3">
    <source>
        <dbReference type="Proteomes" id="UP001204445"/>
    </source>
</evidence>